<dbReference type="AlphaFoldDB" id="I6NCN2"/>
<dbReference type="InParanoid" id="I6NCN2"/>
<dbReference type="OrthoDB" id="411584at2759"/>
<dbReference type="GO" id="GO:0051604">
    <property type="term" value="P:protein maturation"/>
    <property type="evidence" value="ECO:0007669"/>
    <property type="project" value="EnsemblFungi"/>
</dbReference>
<evidence type="ECO:0008006" key="4">
    <source>
        <dbReference type="Google" id="ProtNLM"/>
    </source>
</evidence>
<dbReference type="GO" id="GO:0005759">
    <property type="term" value="C:mitochondrial matrix"/>
    <property type="evidence" value="ECO:0007669"/>
    <property type="project" value="EnsemblFungi"/>
</dbReference>
<organism evidence="2 3">
    <name type="scientific">Eremothecium cymbalariae (strain CBS 270.75 / DBVPG 7215 / KCTC 17166 / NRRL Y-17582)</name>
    <name type="common">Yeast</name>
    <dbReference type="NCBI Taxonomy" id="931890"/>
    <lineage>
        <taxon>Eukaryota</taxon>
        <taxon>Fungi</taxon>
        <taxon>Dikarya</taxon>
        <taxon>Ascomycota</taxon>
        <taxon>Saccharomycotina</taxon>
        <taxon>Saccharomycetes</taxon>
        <taxon>Saccharomycetales</taxon>
        <taxon>Saccharomycetaceae</taxon>
        <taxon>Eremothecium</taxon>
    </lineage>
</organism>
<dbReference type="Proteomes" id="UP000006790">
    <property type="component" value="Chromosome 5"/>
</dbReference>
<gene>
    <name evidence="2" type="ordered locus">Ecym_5023</name>
</gene>
<dbReference type="EMBL" id="CP002501">
    <property type="protein sequence ID" value="AET39824.1"/>
    <property type="molecule type" value="Genomic_DNA"/>
</dbReference>
<dbReference type="KEGG" id="erc:Ecym_5023"/>
<dbReference type="GO" id="GO:0044572">
    <property type="term" value="P:[4Fe-4S] cluster assembly"/>
    <property type="evidence" value="ECO:0007669"/>
    <property type="project" value="EnsemblFungi"/>
</dbReference>
<dbReference type="OMA" id="FNDSYKH"/>
<dbReference type="PANTHER" id="PTHR46230">
    <property type="match status" value="1"/>
</dbReference>
<reference evidence="2 3" key="1">
    <citation type="journal article" date="2011" name="G3 (Bethesda)">
        <title>Genome evolution in the Eremothecium clade of the Saccharomyces complex revealed by comparative genomics.</title>
        <authorList>
            <person name="Wendland J."/>
            <person name="Walther A."/>
        </authorList>
    </citation>
    <scope>NUCLEOTIDE SEQUENCE [LARGE SCALE GENOMIC DNA]</scope>
    <source>
        <strain evidence="3">CBS 270.75 / DBVPG 7215 / KCTC 17166 / NRRL Y-17582</strain>
    </source>
</reference>
<dbReference type="SUPFAM" id="SSF82657">
    <property type="entry name" value="BolA-like"/>
    <property type="match status" value="1"/>
</dbReference>
<dbReference type="PIRSF" id="PIRSF003113">
    <property type="entry name" value="BolA"/>
    <property type="match status" value="1"/>
</dbReference>
<evidence type="ECO:0000256" key="1">
    <source>
        <dbReference type="RuleBase" id="RU003860"/>
    </source>
</evidence>
<keyword evidence="3" id="KW-1185">Reference proteome</keyword>
<evidence type="ECO:0000313" key="2">
    <source>
        <dbReference type="EMBL" id="AET39824.1"/>
    </source>
</evidence>
<dbReference type="InterPro" id="IPR036065">
    <property type="entry name" value="BolA-like_sf"/>
</dbReference>
<dbReference type="Pfam" id="PF01722">
    <property type="entry name" value="BolA"/>
    <property type="match status" value="1"/>
</dbReference>
<accession>I6NCN2</accession>
<dbReference type="RefSeq" id="XP_003646641.1">
    <property type="nucleotide sequence ID" value="XM_003646593.1"/>
</dbReference>
<dbReference type="FunCoup" id="I6NCN2">
    <property type="interactions" value="16"/>
</dbReference>
<protein>
    <recommendedName>
        <fullName evidence="4">BolA protein</fullName>
    </recommendedName>
</protein>
<proteinExistence type="inferred from homology"/>
<dbReference type="HOGENOM" id="CLU_109462_2_0_1"/>
<dbReference type="Gene3D" id="3.10.20.90">
    <property type="entry name" value="Phosphatidylinositol 3-kinase Catalytic Subunit, Chain A, domain 1"/>
    <property type="match status" value="1"/>
</dbReference>
<comment type="similarity">
    <text evidence="1">Belongs to the BolA/IbaG family.</text>
</comment>
<dbReference type="PANTHER" id="PTHR46230:SF7">
    <property type="entry name" value="BOLA-LIKE PROTEIN 1"/>
    <property type="match status" value="1"/>
</dbReference>
<name>I6NCN2_ERECY</name>
<dbReference type="InterPro" id="IPR002634">
    <property type="entry name" value="BolA"/>
</dbReference>
<dbReference type="GeneID" id="11471690"/>
<dbReference type="STRING" id="931890.I6NCN2"/>
<sequence>MFKHFAKRTFSKSIISMTTKGTSGAVADRIEWKVRQRFLDLTHFILYNDSHKHRGHMGIADAENKAESHFRLEVVSDQFQGMSLPQRHRLMYSLLDEELTTYGVHALQLTTSTVDEHAKKAAD</sequence>
<evidence type="ECO:0000313" key="3">
    <source>
        <dbReference type="Proteomes" id="UP000006790"/>
    </source>
</evidence>
<dbReference type="GO" id="GO:1990229">
    <property type="term" value="C:iron-sulfur cluster assembly complex"/>
    <property type="evidence" value="ECO:0007669"/>
    <property type="project" value="EnsemblFungi"/>
</dbReference>
<dbReference type="eggNOG" id="KOG2313">
    <property type="taxonomic scope" value="Eukaryota"/>
</dbReference>